<accession>A0AA51X5N6</accession>
<name>A0AA51X5N6_9GAMM</name>
<sequence length="156" mass="17840">MRNLLILITFCISISAFSADYRTGDAELDRWLVNIDFVNQKDPDQAIAKLSKEFNVDVELIMPWRSQYELSVAQITAAVVANQVLEGDLEATLKHFSKTPVKRYKQMFAEIGLPDFSDQFKQFRAAIAKRAPKKDLEAESRNIFNKDNELGKPKQN</sequence>
<organism evidence="3 4">
    <name type="scientific">Pleionea litopenaei</name>
    <dbReference type="NCBI Taxonomy" id="3070815"/>
    <lineage>
        <taxon>Bacteria</taxon>
        <taxon>Pseudomonadati</taxon>
        <taxon>Pseudomonadota</taxon>
        <taxon>Gammaproteobacteria</taxon>
        <taxon>Oceanospirillales</taxon>
        <taxon>Pleioneaceae</taxon>
        <taxon>Pleionea</taxon>
    </lineage>
</organism>
<evidence type="ECO:0000256" key="1">
    <source>
        <dbReference type="SAM" id="MobiDB-lite"/>
    </source>
</evidence>
<keyword evidence="2" id="KW-0732">Signal</keyword>
<proteinExistence type="predicted"/>
<dbReference type="EMBL" id="CP133548">
    <property type="protein sequence ID" value="WMS85856.1"/>
    <property type="molecule type" value="Genomic_DNA"/>
</dbReference>
<evidence type="ECO:0000313" key="3">
    <source>
        <dbReference type="EMBL" id="WMS85856.1"/>
    </source>
</evidence>
<feature type="signal peptide" evidence="2">
    <location>
        <begin position="1"/>
        <end position="18"/>
    </location>
</feature>
<feature type="region of interest" description="Disordered" evidence="1">
    <location>
        <begin position="132"/>
        <end position="156"/>
    </location>
</feature>
<dbReference type="KEGG" id="plei:Q9312_11570"/>
<evidence type="ECO:0000256" key="2">
    <source>
        <dbReference type="SAM" id="SignalP"/>
    </source>
</evidence>
<gene>
    <name evidence="3" type="ORF">Q9312_11570</name>
</gene>
<dbReference type="AlphaFoldDB" id="A0AA51X5N6"/>
<keyword evidence="4" id="KW-1185">Reference proteome</keyword>
<feature type="compositionally biased region" description="Basic and acidic residues" evidence="1">
    <location>
        <begin position="133"/>
        <end position="156"/>
    </location>
</feature>
<reference evidence="3 4" key="1">
    <citation type="submission" date="2023-08" db="EMBL/GenBank/DDBJ databases">
        <title>Pleionea litopenaei sp. nov., isolated from stomach of juvenile Litopenaeus vannamei.</title>
        <authorList>
            <person name="Rho A.M."/>
            <person name="Hwang C.Y."/>
        </authorList>
    </citation>
    <scope>NUCLEOTIDE SEQUENCE [LARGE SCALE GENOMIC DNA]</scope>
    <source>
        <strain evidence="3 4">HL-JVS1</strain>
    </source>
</reference>
<dbReference type="RefSeq" id="WP_309201009.1">
    <property type="nucleotide sequence ID" value="NZ_CP133548.1"/>
</dbReference>
<dbReference type="Proteomes" id="UP001239782">
    <property type="component" value="Chromosome"/>
</dbReference>
<evidence type="ECO:0000313" key="4">
    <source>
        <dbReference type="Proteomes" id="UP001239782"/>
    </source>
</evidence>
<protein>
    <submittedName>
        <fullName evidence="3">Uncharacterized protein</fullName>
    </submittedName>
</protein>
<feature type="chain" id="PRO_5041390818" evidence="2">
    <location>
        <begin position="19"/>
        <end position="156"/>
    </location>
</feature>